<evidence type="ECO:0000259" key="6">
    <source>
        <dbReference type="Pfam" id="PF09457"/>
    </source>
</evidence>
<reference evidence="8" key="1">
    <citation type="submission" date="2023-01" db="EMBL/GenBank/DDBJ databases">
        <title>Genome assembly of the deep-sea coral Lophelia pertusa.</title>
        <authorList>
            <person name="Herrera S."/>
            <person name="Cordes E."/>
        </authorList>
    </citation>
    <scope>NUCLEOTIDE SEQUENCE</scope>
    <source>
        <strain evidence="8">USNM1676648</strain>
        <tissue evidence="8">Polyp</tissue>
    </source>
</reference>
<gene>
    <name evidence="8" type="ORF">OS493_040594</name>
</gene>
<dbReference type="InterPro" id="IPR019018">
    <property type="entry name" value="Rab-bd_FIP-RBD"/>
</dbReference>
<dbReference type="GO" id="GO:0006406">
    <property type="term" value="P:mRNA export from nucleus"/>
    <property type="evidence" value="ECO:0007669"/>
    <property type="project" value="TreeGrafter"/>
</dbReference>
<evidence type="ECO:0000256" key="5">
    <source>
        <dbReference type="SAM" id="Coils"/>
    </source>
</evidence>
<feature type="domain" description="NUA/TPR/MLP1-2-like" evidence="7">
    <location>
        <begin position="120"/>
        <end position="219"/>
    </location>
</feature>
<keyword evidence="3 5" id="KW-0175">Coiled coil</keyword>
<dbReference type="InterPro" id="IPR057974">
    <property type="entry name" value="NUA/TPR/MLP1-2-like_dom"/>
</dbReference>
<feature type="domain" description="FIP-RBD" evidence="6">
    <location>
        <begin position="55"/>
        <end position="84"/>
    </location>
</feature>
<dbReference type="InterPro" id="IPR037245">
    <property type="entry name" value="FIP-RBD_C_sf"/>
</dbReference>
<dbReference type="Proteomes" id="UP001163046">
    <property type="component" value="Unassembled WGS sequence"/>
</dbReference>
<dbReference type="GO" id="GO:1901673">
    <property type="term" value="P:regulation of mitotic spindle assembly"/>
    <property type="evidence" value="ECO:0007669"/>
    <property type="project" value="TreeGrafter"/>
</dbReference>
<dbReference type="Pfam" id="PF09457">
    <property type="entry name" value="RBD-FIP"/>
    <property type="match status" value="1"/>
</dbReference>
<feature type="coiled-coil region" evidence="5">
    <location>
        <begin position="57"/>
        <end position="154"/>
    </location>
</feature>
<evidence type="ECO:0000256" key="2">
    <source>
        <dbReference type="ARBA" id="ARBA00022448"/>
    </source>
</evidence>
<evidence type="ECO:0000313" key="8">
    <source>
        <dbReference type="EMBL" id="KAJ7387985.1"/>
    </source>
</evidence>
<comment type="caution">
    <text evidence="8">The sequence shown here is derived from an EMBL/GenBank/DDBJ whole genome shotgun (WGS) entry which is preliminary data.</text>
</comment>
<dbReference type="PANTHER" id="PTHR18898">
    <property type="entry name" value="NUCLEOPROTEIN TPR-RELATED"/>
    <property type="match status" value="1"/>
</dbReference>
<organism evidence="8 9">
    <name type="scientific">Desmophyllum pertusum</name>
    <dbReference type="NCBI Taxonomy" id="174260"/>
    <lineage>
        <taxon>Eukaryota</taxon>
        <taxon>Metazoa</taxon>
        <taxon>Cnidaria</taxon>
        <taxon>Anthozoa</taxon>
        <taxon>Hexacorallia</taxon>
        <taxon>Scleractinia</taxon>
        <taxon>Caryophylliina</taxon>
        <taxon>Caryophylliidae</taxon>
        <taxon>Desmophyllum</taxon>
    </lineage>
</organism>
<evidence type="ECO:0000256" key="3">
    <source>
        <dbReference type="ARBA" id="ARBA00023054"/>
    </source>
</evidence>
<dbReference type="GO" id="GO:0005643">
    <property type="term" value="C:nuclear pore"/>
    <property type="evidence" value="ECO:0007669"/>
    <property type="project" value="TreeGrafter"/>
</dbReference>
<keyword evidence="4" id="KW-0539">Nucleus</keyword>
<comment type="subcellular location">
    <subcellularLocation>
        <location evidence="1">Nucleus</location>
    </subcellularLocation>
</comment>
<accession>A0A9W9ZUW1</accession>
<dbReference type="PANTHER" id="PTHR18898:SF2">
    <property type="entry name" value="NUCLEOPROTEIN TPR"/>
    <property type="match status" value="1"/>
</dbReference>
<proteinExistence type="predicted"/>
<dbReference type="SUPFAM" id="SSF144270">
    <property type="entry name" value="Eferin C-derminal domain-like"/>
    <property type="match status" value="1"/>
</dbReference>
<evidence type="ECO:0000256" key="1">
    <source>
        <dbReference type="ARBA" id="ARBA00004123"/>
    </source>
</evidence>
<sequence length="222" mass="25880">MEQENSHAERVPREFWCSTSNPSRVEYFFTNCCGNKFLYEVWNDTYSANMWKSSDALQQEKDENIRLKQYLDQILKEIEEKAPVLQQQRKDFEQALHSVDQLSRRLDSALVENEESKVFAEEAAKKSEHLKRENDRLRNLSADLSQQVQVLLKECEEARGGVVSSEPRLHPMSSTEVTSSSQVISEHLVTFRSIEELQQQNQKLLGVIRELSEEKEKREGDN</sequence>
<name>A0A9W9ZUW1_9CNID</name>
<dbReference type="Gene3D" id="1.20.5.2440">
    <property type="match status" value="1"/>
</dbReference>
<dbReference type="GO" id="GO:0017056">
    <property type="term" value="F:structural constituent of nuclear pore"/>
    <property type="evidence" value="ECO:0007669"/>
    <property type="project" value="TreeGrafter"/>
</dbReference>
<dbReference type="OrthoDB" id="343070at2759"/>
<evidence type="ECO:0000313" key="9">
    <source>
        <dbReference type="Proteomes" id="UP001163046"/>
    </source>
</evidence>
<dbReference type="AlphaFoldDB" id="A0A9W9ZUW1"/>
<keyword evidence="9" id="KW-1185">Reference proteome</keyword>
<evidence type="ECO:0000259" key="7">
    <source>
        <dbReference type="Pfam" id="PF25785"/>
    </source>
</evidence>
<keyword evidence="2" id="KW-0813">Transport</keyword>
<dbReference type="Pfam" id="PF25785">
    <property type="entry name" value="TPR"/>
    <property type="match status" value="1"/>
</dbReference>
<evidence type="ECO:0000256" key="4">
    <source>
        <dbReference type="ARBA" id="ARBA00023242"/>
    </source>
</evidence>
<dbReference type="EMBL" id="MU825830">
    <property type="protein sequence ID" value="KAJ7387985.1"/>
    <property type="molecule type" value="Genomic_DNA"/>
</dbReference>
<protein>
    <submittedName>
        <fullName evidence="8">Uncharacterized protein</fullName>
    </submittedName>
</protein>
<feature type="non-terminal residue" evidence="8">
    <location>
        <position position="222"/>
    </location>
</feature>